<sequence>MEATRTLIRNGHVVDTEPEPSARPATDVLIEDGRILAVGRGLPSAGAAVIDATDRLVLPGFVDAHRHLWQSALRAAAVDTDLGTYLGLLARTGPKFRPGDVYTATLAGALECLDSGITTQLDHSHITYSPEHADAAIDALGAAGLRAVYGYGTPVTGTPVTGGGDLADLYRVRTERLAADDALVTLAHAPLGPSFAPLEQVAEELRAARELGLRSTYHVAATPLAPRPISALRDAGLLGADLLFVHGNTLDDGELKLIADSGAAACAAPGAEAMLGDRAPVAGRLRRLGVTTGLGVDAVTSGPGDMFSVMRATLLASQIADEPRLTCADVLRMATLDGAAALGLADRAGSLRPGKRADVVLLRLDGINCLTAERDPIAAIVTAAQPYNVETVLVGGRLVKSAGQLIHGDAGQLADDLREVAAAVA</sequence>
<dbReference type="GO" id="GO:0016810">
    <property type="term" value="F:hydrolase activity, acting on carbon-nitrogen (but not peptide) bonds"/>
    <property type="evidence" value="ECO:0007669"/>
    <property type="project" value="InterPro"/>
</dbReference>
<dbReference type="PANTHER" id="PTHR43794">
    <property type="entry name" value="AMINOHYDROLASE SSNA-RELATED"/>
    <property type="match status" value="1"/>
</dbReference>
<reference evidence="5" key="1">
    <citation type="submission" date="2014-07" db="EMBL/GenBank/DDBJ databases">
        <title>Genome sequencing of plant-pathogenic Streptomyces species.</title>
        <authorList>
            <person name="Harrison J."/>
            <person name="Sapp M."/>
            <person name="Thwaites R."/>
            <person name="Studholme D.J."/>
        </authorList>
    </citation>
    <scope>NUCLEOTIDE SEQUENCE [LARGE SCALE GENOMIC DNA]</scope>
    <source>
        <strain evidence="5">NCPPB 4445</strain>
    </source>
</reference>
<dbReference type="Gene3D" id="2.30.40.10">
    <property type="entry name" value="Urease, subunit C, domain 1"/>
    <property type="match status" value="1"/>
</dbReference>
<protein>
    <submittedName>
        <fullName evidence="4">Amidohydrolase</fullName>
    </submittedName>
</protein>
<dbReference type="Proteomes" id="UP000037151">
    <property type="component" value="Unassembled WGS sequence"/>
</dbReference>
<dbReference type="InterPro" id="IPR032466">
    <property type="entry name" value="Metal_Hydrolase"/>
</dbReference>
<dbReference type="InterPro" id="IPR011059">
    <property type="entry name" value="Metal-dep_hydrolase_composite"/>
</dbReference>
<dbReference type="Gene3D" id="3.20.20.140">
    <property type="entry name" value="Metal-dependent hydrolases"/>
    <property type="match status" value="1"/>
</dbReference>
<evidence type="ECO:0000259" key="3">
    <source>
        <dbReference type="Pfam" id="PF01979"/>
    </source>
</evidence>
<proteinExistence type="predicted"/>
<evidence type="ECO:0000313" key="5">
    <source>
        <dbReference type="Proteomes" id="UP000037151"/>
    </source>
</evidence>
<dbReference type="PATRIC" id="fig|42234.21.peg.4555"/>
<feature type="domain" description="Amidohydrolase-related" evidence="3">
    <location>
        <begin position="56"/>
        <end position="399"/>
    </location>
</feature>
<dbReference type="SUPFAM" id="SSF51338">
    <property type="entry name" value="Composite domain of metallo-dependent hydrolases"/>
    <property type="match status" value="1"/>
</dbReference>
<organism evidence="4 5">
    <name type="scientific">Streptomyces acidiscabies</name>
    <dbReference type="NCBI Taxonomy" id="42234"/>
    <lineage>
        <taxon>Bacteria</taxon>
        <taxon>Bacillati</taxon>
        <taxon>Actinomycetota</taxon>
        <taxon>Actinomycetes</taxon>
        <taxon>Kitasatosporales</taxon>
        <taxon>Streptomycetaceae</taxon>
        <taxon>Streptomyces</taxon>
    </lineage>
</organism>
<dbReference type="OrthoDB" id="3189065at2"/>
<dbReference type="PANTHER" id="PTHR43794:SF11">
    <property type="entry name" value="AMIDOHYDROLASE-RELATED DOMAIN-CONTAINING PROTEIN"/>
    <property type="match status" value="1"/>
</dbReference>
<dbReference type="InterPro" id="IPR050287">
    <property type="entry name" value="MTA/SAH_deaminase"/>
</dbReference>
<feature type="region of interest" description="Disordered" evidence="2">
    <location>
        <begin position="1"/>
        <end position="23"/>
    </location>
</feature>
<keyword evidence="1 4" id="KW-0378">Hydrolase</keyword>
<dbReference type="RefSeq" id="WP_050372172.1">
    <property type="nucleotide sequence ID" value="NZ_KQ257822.1"/>
</dbReference>
<comment type="caution">
    <text evidence="4">The sequence shown here is derived from an EMBL/GenBank/DDBJ whole genome shotgun (WGS) entry which is preliminary data.</text>
</comment>
<evidence type="ECO:0000313" key="4">
    <source>
        <dbReference type="EMBL" id="KND32832.1"/>
    </source>
</evidence>
<dbReference type="InterPro" id="IPR006680">
    <property type="entry name" value="Amidohydro-rel"/>
</dbReference>
<evidence type="ECO:0000256" key="2">
    <source>
        <dbReference type="SAM" id="MobiDB-lite"/>
    </source>
</evidence>
<gene>
    <name evidence="4" type="ORF">IQ63_22040</name>
</gene>
<evidence type="ECO:0000256" key="1">
    <source>
        <dbReference type="ARBA" id="ARBA00022801"/>
    </source>
</evidence>
<dbReference type="NCBIfam" id="NF006056">
    <property type="entry name" value="PRK08204.1"/>
    <property type="match status" value="1"/>
</dbReference>
<name>A0A0L0K406_9ACTN</name>
<dbReference type="SUPFAM" id="SSF51556">
    <property type="entry name" value="Metallo-dependent hydrolases"/>
    <property type="match status" value="1"/>
</dbReference>
<dbReference type="Pfam" id="PF01979">
    <property type="entry name" value="Amidohydro_1"/>
    <property type="match status" value="1"/>
</dbReference>
<accession>A0A0L0K406</accession>
<dbReference type="EMBL" id="JPPY01000132">
    <property type="protein sequence ID" value="KND32832.1"/>
    <property type="molecule type" value="Genomic_DNA"/>
</dbReference>
<dbReference type="AlphaFoldDB" id="A0A0L0K406"/>